<organism evidence="1 2">
    <name type="scientific">Lysobacter hankyongensis</name>
    <dbReference type="NCBI Taxonomy" id="1176535"/>
    <lineage>
        <taxon>Bacteria</taxon>
        <taxon>Pseudomonadati</taxon>
        <taxon>Pseudomonadota</taxon>
        <taxon>Gammaproteobacteria</taxon>
        <taxon>Lysobacterales</taxon>
        <taxon>Lysobacteraceae</taxon>
        <taxon>Lysobacter</taxon>
    </lineage>
</organism>
<reference evidence="2" key="1">
    <citation type="journal article" date="2019" name="Int. J. Syst. Evol. Microbiol.">
        <title>The Global Catalogue of Microorganisms (GCM) 10K type strain sequencing project: providing services to taxonomists for standard genome sequencing and annotation.</title>
        <authorList>
            <consortium name="The Broad Institute Genomics Platform"/>
            <consortium name="The Broad Institute Genome Sequencing Center for Infectious Disease"/>
            <person name="Wu L."/>
            <person name="Ma J."/>
        </authorList>
    </citation>
    <scope>NUCLEOTIDE SEQUENCE [LARGE SCALE GENOMIC DNA]</scope>
    <source>
        <strain evidence="2">JCM 18204</strain>
    </source>
</reference>
<keyword evidence="2" id="KW-1185">Reference proteome</keyword>
<dbReference type="EMBL" id="BAABJE010000002">
    <property type="protein sequence ID" value="GAA4785834.1"/>
    <property type="molecule type" value="Genomic_DNA"/>
</dbReference>
<sequence>MALCDGGALTYYTVKEGLSDNQVRTIQEDQAGVIWFGTGNGITSFDGDTFKIHVGSNNGLAHPDHVGTWRSAVGDLWFHGDSEMRRGFDGQGVYRYDGRSLSYLALPLPETVDKENPYLVTDIVKGRGGTVWIATFPGVFKYDGHSFTLISDDTVGIEAGSERLHVRSIFEDSRGDLWIGNNGLGVLRYDGKTVSNFTNAHGLSIREKGQSRSLGRIFSIAEDAAGNIWFGTRDNGAWRFDGESLTNFTIQDGLTSNMVWTIYRDKRDALWFGMGDGSVSRFNGDSFDRIY</sequence>
<dbReference type="Pfam" id="PF07494">
    <property type="entry name" value="Reg_prop"/>
    <property type="match status" value="4"/>
</dbReference>
<evidence type="ECO:0000313" key="2">
    <source>
        <dbReference type="Proteomes" id="UP001499959"/>
    </source>
</evidence>
<dbReference type="InterPro" id="IPR011110">
    <property type="entry name" value="Reg_prop"/>
</dbReference>
<proteinExistence type="predicted"/>
<dbReference type="InterPro" id="IPR015943">
    <property type="entry name" value="WD40/YVTN_repeat-like_dom_sf"/>
</dbReference>
<name>A0ABP9ATR2_9GAMM</name>
<protein>
    <recommendedName>
        <fullName evidence="3">Diguanylate cyclase</fullName>
    </recommendedName>
</protein>
<dbReference type="Proteomes" id="UP001499959">
    <property type="component" value="Unassembled WGS sequence"/>
</dbReference>
<evidence type="ECO:0008006" key="3">
    <source>
        <dbReference type="Google" id="ProtNLM"/>
    </source>
</evidence>
<dbReference type="Gene3D" id="2.130.10.10">
    <property type="entry name" value="YVTN repeat-like/Quinoprotein amine dehydrogenase"/>
    <property type="match status" value="2"/>
</dbReference>
<gene>
    <name evidence="1" type="ORF">GCM10023307_08180</name>
</gene>
<comment type="caution">
    <text evidence="1">The sequence shown here is derived from an EMBL/GenBank/DDBJ whole genome shotgun (WGS) entry which is preliminary data.</text>
</comment>
<accession>A0ABP9ATR2</accession>
<evidence type="ECO:0000313" key="1">
    <source>
        <dbReference type="EMBL" id="GAA4785834.1"/>
    </source>
</evidence>
<dbReference type="SUPFAM" id="SSF63829">
    <property type="entry name" value="Calcium-dependent phosphotriesterase"/>
    <property type="match status" value="1"/>
</dbReference>